<sequence>MGSLSLTHWVIVLVVAMVLFGRGRISETMGDFGKGITSFRKGMAGEDESAPAKSIETLPTIRAEIESAPVKPE</sequence>
<evidence type="ECO:0000256" key="9">
    <source>
        <dbReference type="ARBA" id="ARBA00023136"/>
    </source>
</evidence>
<dbReference type="InterPro" id="IPR003369">
    <property type="entry name" value="TatA/B/E"/>
</dbReference>
<proteinExistence type="inferred from homology"/>
<evidence type="ECO:0000256" key="10">
    <source>
        <dbReference type="HAMAP-Rule" id="MF_00236"/>
    </source>
</evidence>
<accession>A0A844ZQK7</accession>
<dbReference type="HAMAP" id="MF_00236">
    <property type="entry name" value="TatA_E"/>
    <property type="match status" value="1"/>
</dbReference>
<evidence type="ECO:0000313" key="11">
    <source>
        <dbReference type="EMBL" id="MXO87889.1"/>
    </source>
</evidence>
<comment type="function">
    <text evidence="10">Part of the twin-arginine translocation (Tat) system that transports large folded proteins containing a characteristic twin-arginine motif in their signal peptide across membranes. TatA could form the protein-conducting channel of the Tat system.</text>
</comment>
<dbReference type="InterPro" id="IPR006312">
    <property type="entry name" value="TatA/E"/>
</dbReference>
<keyword evidence="8 10" id="KW-0811">Translocation</keyword>
<dbReference type="NCBIfam" id="NF001940">
    <property type="entry name" value="PRK00720.1"/>
    <property type="match status" value="1"/>
</dbReference>
<dbReference type="GO" id="GO:0033281">
    <property type="term" value="C:TAT protein transport complex"/>
    <property type="evidence" value="ECO:0007669"/>
    <property type="project" value="UniProtKB-UniRule"/>
</dbReference>
<dbReference type="GO" id="GO:0008320">
    <property type="term" value="F:protein transmembrane transporter activity"/>
    <property type="evidence" value="ECO:0007669"/>
    <property type="project" value="UniProtKB-UniRule"/>
</dbReference>
<keyword evidence="2 10" id="KW-0813">Transport</keyword>
<comment type="caution">
    <text evidence="11">The sequence shown here is derived from an EMBL/GenBank/DDBJ whole genome shotgun (WGS) entry which is preliminary data.</text>
</comment>
<comment type="similarity">
    <text evidence="10">Belongs to the TatA/E family.</text>
</comment>
<evidence type="ECO:0000256" key="6">
    <source>
        <dbReference type="ARBA" id="ARBA00022927"/>
    </source>
</evidence>
<evidence type="ECO:0000256" key="8">
    <source>
        <dbReference type="ARBA" id="ARBA00023010"/>
    </source>
</evidence>
<evidence type="ECO:0000256" key="7">
    <source>
        <dbReference type="ARBA" id="ARBA00022989"/>
    </source>
</evidence>
<comment type="subunit">
    <text evidence="10">The Tat system comprises two distinct complexes: a TatABC complex, containing multiple copies of TatA, TatB and TatC subunits, and a separate TatA complex, containing only TatA subunits. Substrates initially bind to the TatABC complex, which probably triggers association of the separate TatA complex to form the active translocon.</text>
</comment>
<keyword evidence="12" id="KW-1185">Reference proteome</keyword>
<evidence type="ECO:0000256" key="4">
    <source>
        <dbReference type="ARBA" id="ARBA00022519"/>
    </source>
</evidence>
<keyword evidence="3 10" id="KW-1003">Cell membrane</keyword>
<keyword evidence="5 10" id="KW-0812">Transmembrane</keyword>
<dbReference type="AlphaFoldDB" id="A0A844ZQK7"/>
<dbReference type="Proteomes" id="UP000435243">
    <property type="component" value="Unassembled WGS sequence"/>
</dbReference>
<dbReference type="Gene3D" id="1.20.5.3310">
    <property type="match status" value="1"/>
</dbReference>
<evidence type="ECO:0000256" key="5">
    <source>
        <dbReference type="ARBA" id="ARBA00022692"/>
    </source>
</evidence>
<keyword evidence="6 10" id="KW-0653">Protein transport</keyword>
<dbReference type="EMBL" id="WTYY01000002">
    <property type="protein sequence ID" value="MXO87889.1"/>
    <property type="molecule type" value="Genomic_DNA"/>
</dbReference>
<evidence type="ECO:0000256" key="2">
    <source>
        <dbReference type="ARBA" id="ARBA00022448"/>
    </source>
</evidence>
<dbReference type="PANTHER" id="PTHR42982">
    <property type="entry name" value="SEC-INDEPENDENT PROTEIN TRANSLOCASE PROTEIN TATA"/>
    <property type="match status" value="1"/>
</dbReference>
<comment type="subcellular location">
    <subcellularLocation>
        <location evidence="1 10">Cell membrane</location>
        <topology evidence="1 10">Single-pass membrane protein</topology>
    </subcellularLocation>
</comment>
<reference evidence="11 12" key="1">
    <citation type="submission" date="2019-12" db="EMBL/GenBank/DDBJ databases">
        <title>Genomic-based taxomic classification of the family Erythrobacteraceae.</title>
        <authorList>
            <person name="Xu L."/>
        </authorList>
    </citation>
    <scope>NUCLEOTIDE SEQUENCE [LARGE SCALE GENOMIC DNA]</scope>
    <source>
        <strain evidence="11 12">JCM 16339</strain>
    </source>
</reference>
<dbReference type="Pfam" id="PF02416">
    <property type="entry name" value="TatA_B_E"/>
    <property type="match status" value="1"/>
</dbReference>
<feature type="transmembrane region" description="Helical" evidence="10">
    <location>
        <begin position="6"/>
        <end position="25"/>
    </location>
</feature>
<evidence type="ECO:0000313" key="12">
    <source>
        <dbReference type="Proteomes" id="UP000435243"/>
    </source>
</evidence>
<organism evidence="11 12">
    <name type="scientific">Alteraurantiacibacter aestuarii</name>
    <dbReference type="NCBI Taxonomy" id="650004"/>
    <lineage>
        <taxon>Bacteria</taxon>
        <taxon>Pseudomonadati</taxon>
        <taxon>Pseudomonadota</taxon>
        <taxon>Alphaproteobacteria</taxon>
        <taxon>Sphingomonadales</taxon>
        <taxon>Erythrobacteraceae</taxon>
        <taxon>Alteraurantiacibacter</taxon>
    </lineage>
</organism>
<dbReference type="RefSeq" id="WP_160589834.1">
    <property type="nucleotide sequence ID" value="NZ_BAAAFP010000002.1"/>
</dbReference>
<dbReference type="PANTHER" id="PTHR42982:SF1">
    <property type="entry name" value="SEC-INDEPENDENT PROTEIN TRANSLOCASE PROTEIN TATA"/>
    <property type="match status" value="1"/>
</dbReference>
<dbReference type="GO" id="GO:0043953">
    <property type="term" value="P:protein transport by the Tat complex"/>
    <property type="evidence" value="ECO:0007669"/>
    <property type="project" value="UniProtKB-UniRule"/>
</dbReference>
<gene>
    <name evidence="10" type="primary">tatA</name>
    <name evidence="11" type="ORF">GRI32_03955</name>
</gene>
<evidence type="ECO:0000256" key="1">
    <source>
        <dbReference type="ARBA" id="ARBA00004162"/>
    </source>
</evidence>
<keyword evidence="4" id="KW-0997">Cell inner membrane</keyword>
<name>A0A844ZQK7_9SPHN</name>
<dbReference type="NCBIfam" id="TIGR01411">
    <property type="entry name" value="tatAE"/>
    <property type="match status" value="1"/>
</dbReference>
<dbReference type="OrthoDB" id="7161179at2"/>
<keyword evidence="9 10" id="KW-0472">Membrane</keyword>
<keyword evidence="7 10" id="KW-1133">Transmembrane helix</keyword>
<evidence type="ECO:0000256" key="3">
    <source>
        <dbReference type="ARBA" id="ARBA00022475"/>
    </source>
</evidence>
<protein>
    <recommendedName>
        <fullName evidence="10">Sec-independent protein translocase protein TatA</fullName>
    </recommendedName>
</protein>